<sequence>MMGLDCTLALAVGTRYMTDCEDCLTLADHAKSVARENEGELETLGGAEVVQAEILRWLA</sequence>
<proteinExistence type="predicted"/>
<gene>
    <name evidence="1" type="ORF">SISNIDRAFT_450020</name>
</gene>
<evidence type="ECO:0000313" key="1">
    <source>
        <dbReference type="EMBL" id="KZS97228.1"/>
    </source>
</evidence>
<dbReference type="EMBL" id="KV419397">
    <property type="protein sequence ID" value="KZS97228.1"/>
    <property type="molecule type" value="Genomic_DNA"/>
</dbReference>
<keyword evidence="2" id="KW-1185">Reference proteome</keyword>
<dbReference type="AlphaFoldDB" id="A0A164YTY5"/>
<reference evidence="1 2" key="1">
    <citation type="journal article" date="2016" name="Mol. Biol. Evol.">
        <title>Comparative Genomics of Early-Diverging Mushroom-Forming Fungi Provides Insights into the Origins of Lignocellulose Decay Capabilities.</title>
        <authorList>
            <person name="Nagy L.G."/>
            <person name="Riley R."/>
            <person name="Tritt A."/>
            <person name="Adam C."/>
            <person name="Daum C."/>
            <person name="Floudas D."/>
            <person name="Sun H."/>
            <person name="Yadav J.S."/>
            <person name="Pangilinan J."/>
            <person name="Larsson K.H."/>
            <person name="Matsuura K."/>
            <person name="Barry K."/>
            <person name="Labutti K."/>
            <person name="Kuo R."/>
            <person name="Ohm R.A."/>
            <person name="Bhattacharya S.S."/>
            <person name="Shirouzu T."/>
            <person name="Yoshinaga Y."/>
            <person name="Martin F.M."/>
            <person name="Grigoriev I.V."/>
            <person name="Hibbett D.S."/>
        </authorList>
    </citation>
    <scope>NUCLEOTIDE SEQUENCE [LARGE SCALE GENOMIC DNA]</scope>
    <source>
        <strain evidence="1 2">HHB9708</strain>
    </source>
</reference>
<protein>
    <submittedName>
        <fullName evidence="1">Uncharacterized protein</fullName>
    </submittedName>
</protein>
<dbReference type="Proteomes" id="UP000076722">
    <property type="component" value="Unassembled WGS sequence"/>
</dbReference>
<evidence type="ECO:0000313" key="2">
    <source>
        <dbReference type="Proteomes" id="UP000076722"/>
    </source>
</evidence>
<name>A0A164YTY5_9AGAM</name>
<accession>A0A164YTY5</accession>
<organism evidence="1 2">
    <name type="scientific">Sistotremastrum niveocremeum HHB9708</name>
    <dbReference type="NCBI Taxonomy" id="1314777"/>
    <lineage>
        <taxon>Eukaryota</taxon>
        <taxon>Fungi</taxon>
        <taxon>Dikarya</taxon>
        <taxon>Basidiomycota</taxon>
        <taxon>Agaricomycotina</taxon>
        <taxon>Agaricomycetes</taxon>
        <taxon>Sistotremastrales</taxon>
        <taxon>Sistotremastraceae</taxon>
        <taxon>Sertulicium</taxon>
        <taxon>Sertulicium niveocremeum</taxon>
    </lineage>
</organism>